<dbReference type="OMA" id="CLTEHSW"/>
<keyword evidence="1" id="KW-0812">Transmembrane</keyword>
<keyword evidence="3" id="KW-1185">Reference proteome</keyword>
<feature type="transmembrane region" description="Helical" evidence="1">
    <location>
        <begin position="132"/>
        <end position="153"/>
    </location>
</feature>
<dbReference type="AlphaFoldDB" id="A0A087VZ75"/>
<accession>A0A087VZ75</accession>
<dbReference type="OrthoDB" id="6259787at2759"/>
<reference evidence="2" key="2">
    <citation type="submission" date="2015-11" db="EMBL/GenBank/DDBJ databases">
        <authorList>
            <person name="Zhang Y."/>
            <person name="Guo Z."/>
        </authorList>
    </citation>
    <scope>NUCLEOTIDE SEQUENCE</scope>
</reference>
<feature type="transmembrane region" description="Helical" evidence="1">
    <location>
        <begin position="165"/>
        <end position="185"/>
    </location>
</feature>
<dbReference type="EMBL" id="LN902844">
    <property type="protein sequence ID" value="CDI97631.1"/>
    <property type="molecule type" value="Genomic_DNA"/>
</dbReference>
<reference evidence="2" key="1">
    <citation type="journal article" date="2013" name="Nature">
        <title>The genomes of four tapeworm species reveal adaptations to parasitism.</title>
        <authorList>
            <person name="Tsai I.J."/>
            <person name="Zarowiecki M."/>
            <person name="Holroyd N."/>
            <person name="Garciarrubio A."/>
            <person name="Sanchez-Flores A."/>
            <person name="Brooks K.L."/>
            <person name="Tracey A."/>
            <person name="Bobes R.J."/>
            <person name="Fragoso G."/>
            <person name="Sciutto E."/>
            <person name="Aslett M."/>
            <person name="Beasley H."/>
            <person name="Bennett H.M."/>
            <person name="Cai J."/>
            <person name="Camicia F."/>
            <person name="Clark R."/>
            <person name="Cucher M."/>
            <person name="De Silva N."/>
            <person name="Day T.A."/>
            <person name="Deplazes P."/>
            <person name="Estrada K."/>
            <person name="Fernandez C."/>
            <person name="Holland P.W."/>
            <person name="Hou J."/>
            <person name="Hu S."/>
            <person name="Huckvale T."/>
            <person name="Hung S.S."/>
            <person name="Kamenetzky L."/>
            <person name="Keane J.A."/>
            <person name="Kiss F."/>
            <person name="Koziol U."/>
            <person name="Lambert O."/>
            <person name="Liu K."/>
            <person name="Luo X."/>
            <person name="Luo Y."/>
            <person name="Macchiaroli N."/>
            <person name="Nichol S."/>
            <person name="Paps J."/>
            <person name="Parkinson J."/>
            <person name="Pouchkina-Stantcheva N."/>
            <person name="Riddiford N."/>
            <person name="Rosenzvit M."/>
            <person name="Salinas G."/>
            <person name="Wasmuth J.D."/>
            <person name="Zamanian M."/>
            <person name="Zheng Y."/>
            <person name="Cai X."/>
            <person name="Soberon X."/>
            <person name="Olson P.D."/>
            <person name="Laclette J.P."/>
            <person name="Brehm K."/>
            <person name="Berriman M."/>
            <person name="Garciarrubio A."/>
            <person name="Bobes R.J."/>
            <person name="Fragoso G."/>
            <person name="Sanchez-Flores A."/>
            <person name="Estrada K."/>
            <person name="Cevallos M.A."/>
            <person name="Morett E."/>
            <person name="Gonzalez V."/>
            <person name="Portillo T."/>
            <person name="Ochoa-Leyva A."/>
            <person name="Jose M.V."/>
            <person name="Sciutto E."/>
            <person name="Landa A."/>
            <person name="Jimenez L."/>
            <person name="Valdes V."/>
            <person name="Carrero J.C."/>
            <person name="Larralde C."/>
            <person name="Morales-Montor J."/>
            <person name="Limon-Lason J."/>
            <person name="Soberon X."/>
            <person name="Laclette J.P."/>
        </authorList>
    </citation>
    <scope>NUCLEOTIDE SEQUENCE [LARGE SCALE GENOMIC DNA]</scope>
</reference>
<gene>
    <name evidence="2" type="ORF">EmuJ_000142100</name>
</gene>
<sequence>MSEREILTNAEGWWWQWSLQGPGNFAFKVFFIVALVCATLSASAELYVDSYDKHTFQVYVAQDAHKTHSSSRNSHPALTYETRRGFWFQEDRILSLDDQAWGHVTLIGHLYYTSRNLVAHHCDPSNGDASALTTHVVVAMLVCAIFLLLLSLLHLGMSLRRGCPMLLMLTLSCNCLFTALVVRLLRGLEMHACLTEHSRQRLPAPRLQPRKNLSIVCFQETTWSLDTESAGVEFLFFRFSGLILIHIATALLFFSWAFGCEALRALKEAQECHHLAEAALAEEHSEWQLEAQSGGKGRRGRQVMHHLIDTAVCEINTLFSIQFPGGSSKPNTSQEELQL</sequence>
<keyword evidence="1" id="KW-0472">Membrane</keyword>
<feature type="transmembrane region" description="Helical" evidence="1">
    <location>
        <begin position="235"/>
        <end position="258"/>
    </location>
</feature>
<evidence type="ECO:0000313" key="3">
    <source>
        <dbReference type="Proteomes" id="UP000017246"/>
    </source>
</evidence>
<proteinExistence type="predicted"/>
<keyword evidence="1" id="KW-1133">Transmembrane helix</keyword>
<feature type="transmembrane region" description="Helical" evidence="1">
    <location>
        <begin position="25"/>
        <end position="44"/>
    </location>
</feature>
<organism evidence="2 3">
    <name type="scientific">Echinococcus multilocularis</name>
    <name type="common">Fox tapeworm</name>
    <dbReference type="NCBI Taxonomy" id="6211"/>
    <lineage>
        <taxon>Eukaryota</taxon>
        <taxon>Metazoa</taxon>
        <taxon>Spiralia</taxon>
        <taxon>Lophotrochozoa</taxon>
        <taxon>Platyhelminthes</taxon>
        <taxon>Cestoda</taxon>
        <taxon>Eucestoda</taxon>
        <taxon>Cyclophyllidea</taxon>
        <taxon>Taeniidae</taxon>
        <taxon>Echinococcus</taxon>
    </lineage>
</organism>
<evidence type="ECO:0000256" key="1">
    <source>
        <dbReference type="SAM" id="Phobius"/>
    </source>
</evidence>
<protein>
    <submittedName>
        <fullName evidence="2">Uncharacterized protein</fullName>
    </submittedName>
</protein>
<evidence type="ECO:0000313" key="2">
    <source>
        <dbReference type="EMBL" id="CDI97631.1"/>
    </source>
</evidence>
<dbReference type="Proteomes" id="UP000017246">
    <property type="component" value="Unassembled WGS sequence"/>
</dbReference>
<name>A0A087VZ75_ECHMU</name>